<reference evidence="1" key="1">
    <citation type="submission" date="2024-05" db="EMBL/GenBank/DDBJ databases">
        <title>Isolation and characterization of Sporomusa carbonis sp. nov., a carboxydotrophic hydrogenogen in the genus of Sporomusa isolated from a charcoal burning pile.</title>
        <authorList>
            <person name="Boeer T."/>
            <person name="Rosenbaum F."/>
            <person name="Eysell L."/>
            <person name="Mueller V."/>
            <person name="Daniel R."/>
            <person name="Poehlein A."/>
        </authorList>
    </citation>
    <scope>NUCLEOTIDE SEQUENCE [LARGE SCALE GENOMIC DNA]</scope>
    <source>
        <strain evidence="1">DSM 10669</strain>
    </source>
</reference>
<accession>A0ABZ3IGR4</accession>
<evidence type="ECO:0000313" key="1">
    <source>
        <dbReference type="EMBL" id="XFO64881.1"/>
    </source>
</evidence>
<protein>
    <submittedName>
        <fullName evidence="1">Uncharacterized protein</fullName>
    </submittedName>
</protein>
<keyword evidence="2" id="KW-1185">Reference proteome</keyword>
<organism evidence="1 2">
    <name type="scientific">Sporomusa silvacetica DSM 10669</name>
    <dbReference type="NCBI Taxonomy" id="1123289"/>
    <lineage>
        <taxon>Bacteria</taxon>
        <taxon>Bacillati</taxon>
        <taxon>Bacillota</taxon>
        <taxon>Negativicutes</taxon>
        <taxon>Selenomonadales</taxon>
        <taxon>Sporomusaceae</taxon>
        <taxon>Sporomusa</taxon>
    </lineage>
</organism>
<dbReference type="RefSeq" id="WP_094602858.1">
    <property type="nucleotide sequence ID" value="NZ_CP155573.1"/>
</dbReference>
<evidence type="ECO:0000313" key="2">
    <source>
        <dbReference type="Proteomes" id="UP000216752"/>
    </source>
</evidence>
<dbReference type="Proteomes" id="UP000216752">
    <property type="component" value="Chromosome"/>
</dbReference>
<sequence length="66" mass="7463">MSKSTNLIIVMSADEQQSRVFIAGASTVDEWQDKMMAVVLKDNTTFRFSRDSSRFADDLIAWGKSE</sequence>
<name>A0ABZ3IGR4_9FIRM</name>
<proteinExistence type="predicted"/>
<gene>
    <name evidence="1" type="ORF">SPSIL_009900</name>
</gene>
<dbReference type="EMBL" id="CP155573">
    <property type="protein sequence ID" value="XFO64881.1"/>
    <property type="molecule type" value="Genomic_DNA"/>
</dbReference>